<name>M7ZQX0_TRIUA</name>
<dbReference type="AlphaFoldDB" id="M7ZQX0"/>
<dbReference type="PANTHER" id="PTHR47482">
    <property type="entry name" value="OS11G0632001 PROTEIN"/>
    <property type="match status" value="1"/>
</dbReference>
<dbReference type="EMBL" id="KD087505">
    <property type="protein sequence ID" value="EMS62011.1"/>
    <property type="molecule type" value="Genomic_DNA"/>
</dbReference>
<proteinExistence type="predicted"/>
<sequence>MTTQQQRITGRHLTHRSRGVTMGPMVYPESYVRTGPEGEDTEQAELREQHRRPGCFLSRLAMLMLIPGATTGAAMDSGPRGSRAPDEMAVVVDRVSPLEAAIRGFAGRGTEVVVNPALGTIFDSLVEAYEFYNLYSWEVRFGIRYGKSRQNVNGTKCMQEIVCGCAGKPERENSCDM</sequence>
<evidence type="ECO:0008006" key="2">
    <source>
        <dbReference type="Google" id="ProtNLM"/>
    </source>
</evidence>
<protein>
    <recommendedName>
        <fullName evidence="2">FAR1 domain-containing protein</fullName>
    </recommendedName>
</protein>
<evidence type="ECO:0000313" key="1">
    <source>
        <dbReference type="EMBL" id="EMS62011.1"/>
    </source>
</evidence>
<gene>
    <name evidence="1" type="ORF">TRIUR3_06404</name>
</gene>
<organism evidence="1">
    <name type="scientific">Triticum urartu</name>
    <name type="common">Red wild einkorn</name>
    <name type="synonym">Crithodium urartu</name>
    <dbReference type="NCBI Taxonomy" id="4572"/>
    <lineage>
        <taxon>Eukaryota</taxon>
        <taxon>Viridiplantae</taxon>
        <taxon>Streptophyta</taxon>
        <taxon>Embryophyta</taxon>
        <taxon>Tracheophyta</taxon>
        <taxon>Spermatophyta</taxon>
        <taxon>Magnoliopsida</taxon>
        <taxon>Liliopsida</taxon>
        <taxon>Poales</taxon>
        <taxon>Poaceae</taxon>
        <taxon>BOP clade</taxon>
        <taxon>Pooideae</taxon>
        <taxon>Triticodae</taxon>
        <taxon>Triticeae</taxon>
        <taxon>Triticinae</taxon>
        <taxon>Triticum</taxon>
    </lineage>
</organism>
<dbReference type="PANTHER" id="PTHR47482:SF5">
    <property type="entry name" value="FAR1 DOMAIN-CONTAINING PROTEIN"/>
    <property type="match status" value="1"/>
</dbReference>
<reference evidence="1" key="1">
    <citation type="journal article" date="2013" name="Nature">
        <title>Draft genome of the wheat A-genome progenitor Triticum urartu.</title>
        <authorList>
            <person name="Ling H.Q."/>
            <person name="Zhao S."/>
            <person name="Liu D."/>
            <person name="Wang J."/>
            <person name="Sun H."/>
            <person name="Zhang C."/>
            <person name="Fan H."/>
            <person name="Li D."/>
            <person name="Dong L."/>
            <person name="Tao Y."/>
            <person name="Gao C."/>
            <person name="Wu H."/>
            <person name="Li Y."/>
            <person name="Cui Y."/>
            <person name="Guo X."/>
            <person name="Zheng S."/>
            <person name="Wang B."/>
            <person name="Yu K."/>
            <person name="Liang Q."/>
            <person name="Yang W."/>
            <person name="Lou X."/>
            <person name="Chen J."/>
            <person name="Feng M."/>
            <person name="Jian J."/>
            <person name="Zhang X."/>
            <person name="Luo G."/>
            <person name="Jiang Y."/>
            <person name="Liu J."/>
            <person name="Wang Z."/>
            <person name="Sha Y."/>
            <person name="Zhang B."/>
            <person name="Wu H."/>
            <person name="Tang D."/>
            <person name="Shen Q."/>
            <person name="Xue P."/>
            <person name="Zou S."/>
            <person name="Wang X."/>
            <person name="Liu X."/>
            <person name="Wang F."/>
            <person name="Yang Y."/>
            <person name="An X."/>
            <person name="Dong Z."/>
            <person name="Zhang K."/>
            <person name="Zhang X."/>
            <person name="Luo M.C."/>
            <person name="Dvorak J."/>
            <person name="Tong Y."/>
            <person name="Wang J."/>
            <person name="Yang H."/>
            <person name="Li Z."/>
            <person name="Wang D."/>
            <person name="Zhang A."/>
            <person name="Wang J."/>
        </authorList>
    </citation>
    <scope>NUCLEOTIDE SEQUENCE</scope>
</reference>
<accession>M7ZQX0</accession>